<keyword evidence="3 6" id="KW-0812">Transmembrane</keyword>
<keyword evidence="4 6" id="KW-1133">Transmembrane helix</keyword>
<dbReference type="GO" id="GO:0022857">
    <property type="term" value="F:transmembrane transporter activity"/>
    <property type="evidence" value="ECO:0007669"/>
    <property type="project" value="UniProtKB-UniRule"/>
</dbReference>
<feature type="transmembrane region" description="Helical" evidence="6">
    <location>
        <begin position="659"/>
        <end position="681"/>
    </location>
</feature>
<proteinExistence type="inferred from homology"/>
<reference evidence="8 9" key="1">
    <citation type="journal article" date="2021" name="Nat. Plants">
        <title>The Taxus genome provides insights into paclitaxel biosynthesis.</title>
        <authorList>
            <person name="Xiong X."/>
            <person name="Gou J."/>
            <person name="Liao Q."/>
            <person name="Li Y."/>
            <person name="Zhou Q."/>
            <person name="Bi G."/>
            <person name="Li C."/>
            <person name="Du R."/>
            <person name="Wang X."/>
            <person name="Sun T."/>
            <person name="Guo L."/>
            <person name="Liang H."/>
            <person name="Lu P."/>
            <person name="Wu Y."/>
            <person name="Zhang Z."/>
            <person name="Ro D.K."/>
            <person name="Shang Y."/>
            <person name="Huang S."/>
            <person name="Yan J."/>
        </authorList>
    </citation>
    <scope>NUCLEOTIDE SEQUENCE [LARGE SCALE GENOMIC DNA]</scope>
    <source>
        <strain evidence="8">Ta-2019</strain>
    </source>
</reference>
<evidence type="ECO:0000256" key="6">
    <source>
        <dbReference type="RuleBase" id="RU368066"/>
    </source>
</evidence>
<keyword evidence="5 6" id="KW-0472">Membrane</keyword>
<accession>A0AA38G845</accession>
<name>A0AA38G845_TAXCH</name>
<organism evidence="8 9">
    <name type="scientific">Taxus chinensis</name>
    <name type="common">Chinese yew</name>
    <name type="synonym">Taxus wallichiana var. chinensis</name>
    <dbReference type="NCBI Taxonomy" id="29808"/>
    <lineage>
        <taxon>Eukaryota</taxon>
        <taxon>Viridiplantae</taxon>
        <taxon>Streptophyta</taxon>
        <taxon>Embryophyta</taxon>
        <taxon>Tracheophyta</taxon>
        <taxon>Spermatophyta</taxon>
        <taxon>Pinopsida</taxon>
        <taxon>Pinidae</taxon>
        <taxon>Conifers II</taxon>
        <taxon>Cupressales</taxon>
        <taxon>Taxaceae</taxon>
        <taxon>Taxus</taxon>
    </lineage>
</organism>
<evidence type="ECO:0000313" key="8">
    <source>
        <dbReference type="EMBL" id="KAH9316720.1"/>
    </source>
</evidence>
<dbReference type="PANTHER" id="PTHR12385">
    <property type="entry name" value="CHOLINE TRANSPORTER-LIKE (SLC FAMILY 44)"/>
    <property type="match status" value="1"/>
</dbReference>
<feature type="transmembrane region" description="Helical" evidence="6">
    <location>
        <begin position="278"/>
        <end position="305"/>
    </location>
</feature>
<comment type="function">
    <text evidence="6">Choline transporter.</text>
</comment>
<feature type="region of interest" description="Disordered" evidence="7">
    <location>
        <begin position="601"/>
        <end position="624"/>
    </location>
</feature>
<comment type="subcellular location">
    <subcellularLocation>
        <location evidence="6">Cell membrane</location>
        <topology evidence="6">Multi-pass membrane protein</topology>
    </subcellularLocation>
    <subcellularLocation>
        <location evidence="1">Membrane</location>
        <topology evidence="1">Multi-pass membrane protein</topology>
    </subcellularLocation>
</comment>
<comment type="similarity">
    <text evidence="2 6">Belongs to the CTL (choline transporter-like) family.</text>
</comment>
<protein>
    <recommendedName>
        <fullName evidence="6">Choline transporter-like protein</fullName>
    </recommendedName>
</protein>
<feature type="transmembrane region" description="Helical" evidence="6">
    <location>
        <begin position="168"/>
        <end position="190"/>
    </location>
</feature>
<feature type="transmembrane region" description="Helical" evidence="6">
    <location>
        <begin position="197"/>
        <end position="218"/>
    </location>
</feature>
<dbReference type="GO" id="GO:0005886">
    <property type="term" value="C:plasma membrane"/>
    <property type="evidence" value="ECO:0007669"/>
    <property type="project" value="UniProtKB-SubCell"/>
</dbReference>
<evidence type="ECO:0000256" key="3">
    <source>
        <dbReference type="ARBA" id="ARBA00022692"/>
    </source>
</evidence>
<feature type="transmembrane region" description="Helical" evidence="6">
    <location>
        <begin position="238"/>
        <end position="257"/>
    </location>
</feature>
<evidence type="ECO:0000256" key="1">
    <source>
        <dbReference type="ARBA" id="ARBA00004141"/>
    </source>
</evidence>
<evidence type="ECO:0000313" key="9">
    <source>
        <dbReference type="Proteomes" id="UP000824469"/>
    </source>
</evidence>
<evidence type="ECO:0000256" key="7">
    <source>
        <dbReference type="SAM" id="MobiDB-lite"/>
    </source>
</evidence>
<comment type="caution">
    <text evidence="8">The sequence shown here is derived from an EMBL/GenBank/DDBJ whole genome shotgun (WGS) entry which is preliminary data.</text>
</comment>
<evidence type="ECO:0000256" key="2">
    <source>
        <dbReference type="ARBA" id="ARBA00007168"/>
    </source>
</evidence>
<sequence>MKQDKARRFLAVDVKFELQFIDRVAYAIRSMGQEINPYVFGFDNSSHPLLNKSDSEDESGHFKYNSGHRPYHDICFLIFFVTFVSTTYAIGVFSVIKHNKNYKHVGSFVYDHNSSSCIKPVDEIMASRNSHWALINSSRNELGMWVLLTSVSEQLQFEFDNRHLAKELAWTLAVTLILSIPFLFIFLWLLNTFTKHIVYAFLPFFILIPIFMDVLWFVACEVNEHCKESFSPLLRISVFLFTFALCGIIVWIIYANRGLIELTIRVLHTASEALRRNMALLLVLPGLNLLLFLYLVPIIVFLLFARSNGKIIPNPNIEVDGYSCRVTGGVDCCVWRVEQWVPAYYGLAIFTLIWSVTTMLEAQVYIVSGTVAQWYFEIPGSSSTASISSSIRMWTPVGVWSARTRNKDHHINHPLQVALNPILNEEHMNVSKEQINNLEPISPSNQLENSHTEVINGEIQIQKEFSSSMNNKEDEVLLELEDFDDEEDPIEIEPNMRLFAKDEVEKVSDQSTSIQYNQGRAATCDELRHEQEGEEKGRFGNHFPNRYDDNKLARLIIKAVKKEHNDEELGFGKSYKGIPSTSDQGMEIVQKWEAPLIEQTRTKKREHLDDRPRGSRDSTLDGTDANIFNENHLEKNLLRHGGRVKRGSFDDMFISVSKFSMGMELILLLDVVRLLIFFWLIKEGDHLRNSRY</sequence>
<feature type="compositionally biased region" description="Basic and acidic residues" evidence="7">
    <location>
        <begin position="606"/>
        <end position="619"/>
    </location>
</feature>
<dbReference type="Pfam" id="PF04515">
    <property type="entry name" value="Choline_transpo"/>
    <property type="match status" value="1"/>
</dbReference>
<dbReference type="InterPro" id="IPR007603">
    <property type="entry name" value="Choline_transptr-like"/>
</dbReference>
<evidence type="ECO:0000256" key="4">
    <source>
        <dbReference type="ARBA" id="ARBA00022989"/>
    </source>
</evidence>
<feature type="transmembrane region" description="Helical" evidence="6">
    <location>
        <begin position="74"/>
        <end position="96"/>
    </location>
</feature>
<gene>
    <name evidence="8" type="ORF">KI387_025347</name>
</gene>
<dbReference type="PANTHER" id="PTHR12385:SF98">
    <property type="entry name" value="CHOLINE TRANSPORTER-LIKE PROTEIN"/>
    <property type="match status" value="1"/>
</dbReference>
<keyword evidence="9" id="KW-1185">Reference proteome</keyword>
<dbReference type="EMBL" id="JAHRHJ020000005">
    <property type="protein sequence ID" value="KAH9316720.1"/>
    <property type="molecule type" value="Genomic_DNA"/>
</dbReference>
<comment type="caution">
    <text evidence="6">Lacks conserved residue(s) required for the propagation of feature annotation.</text>
</comment>
<evidence type="ECO:0000256" key="5">
    <source>
        <dbReference type="ARBA" id="ARBA00023136"/>
    </source>
</evidence>
<dbReference type="Proteomes" id="UP000824469">
    <property type="component" value="Unassembled WGS sequence"/>
</dbReference>
<dbReference type="AlphaFoldDB" id="A0AA38G845"/>
<feature type="non-terminal residue" evidence="8">
    <location>
        <position position="1"/>
    </location>
</feature>